<dbReference type="RefSeq" id="WP_173499660.1">
    <property type="nucleotide sequence ID" value="NZ_JABSOD010000002.1"/>
</dbReference>
<gene>
    <name evidence="1" type="ORF">HRH59_02330</name>
</gene>
<evidence type="ECO:0000313" key="2">
    <source>
        <dbReference type="Proteomes" id="UP000523161"/>
    </source>
</evidence>
<evidence type="ECO:0000313" key="1">
    <source>
        <dbReference type="EMBL" id="NRQ41410.1"/>
    </source>
</evidence>
<reference evidence="1 2" key="1">
    <citation type="submission" date="2020-06" db="EMBL/GenBank/DDBJ databases">
        <title>Rheinheimera sp. nov., a marine bacterium isolated from coastal.</title>
        <authorList>
            <person name="Yu Q."/>
            <person name="Qi Y."/>
            <person name="Pu J."/>
        </authorList>
    </citation>
    <scope>NUCLEOTIDE SEQUENCE [LARGE SCALE GENOMIC DNA]</scope>
    <source>
        <strain evidence="1 2">YQF-2</strain>
    </source>
</reference>
<dbReference type="EMBL" id="JABSOD010000002">
    <property type="protein sequence ID" value="NRQ41410.1"/>
    <property type="molecule type" value="Genomic_DNA"/>
</dbReference>
<proteinExistence type="predicted"/>
<sequence length="240" mass="26704">MSDIEIEIVLCVPGPWADRSALVESIVKDSGGYIFAGRVLMHLETKQCFELEFEGRDERMLPAFEAAGAHWKNSPEMSLISAHKSVCYLISKGGSIESAHSIMHAANALLNAGGFGVKVESSGLAHPPEDWREQCKYNYLFKSHSSYVVYITSESTYSCGMHNFGLPDAIVERNEAENPTELLRVFTHYLLSESPEIKEGQTFSAESDSPVYRIKAHPAINYGENSLFNNPFGMWQLQAC</sequence>
<protein>
    <submittedName>
        <fullName evidence="1">DUF4261 domain-containing protein</fullName>
    </submittedName>
</protein>
<dbReference type="AlphaFoldDB" id="A0A7Y5AN18"/>
<name>A0A7Y5AN18_9GAMM</name>
<keyword evidence="2" id="KW-1185">Reference proteome</keyword>
<accession>A0A7Y5AN18</accession>
<organism evidence="1 2">
    <name type="scientific">Rheinheimera lutimaris</name>
    <dbReference type="NCBI Taxonomy" id="2740584"/>
    <lineage>
        <taxon>Bacteria</taxon>
        <taxon>Pseudomonadati</taxon>
        <taxon>Pseudomonadota</taxon>
        <taxon>Gammaproteobacteria</taxon>
        <taxon>Chromatiales</taxon>
        <taxon>Chromatiaceae</taxon>
        <taxon>Rheinheimera</taxon>
    </lineage>
</organism>
<dbReference type="Proteomes" id="UP000523161">
    <property type="component" value="Unassembled WGS sequence"/>
</dbReference>
<comment type="caution">
    <text evidence="1">The sequence shown here is derived from an EMBL/GenBank/DDBJ whole genome shotgun (WGS) entry which is preliminary data.</text>
</comment>